<accession>A0A1H4FRT1</accession>
<feature type="chain" id="PRO_5010183597" evidence="6">
    <location>
        <begin position="21"/>
        <end position="479"/>
    </location>
</feature>
<evidence type="ECO:0000313" key="9">
    <source>
        <dbReference type="EMBL" id="SEA99861.1"/>
    </source>
</evidence>
<evidence type="ECO:0000256" key="3">
    <source>
        <dbReference type="ARBA" id="ARBA00022729"/>
    </source>
</evidence>
<dbReference type="EMBL" id="FNRI01000012">
    <property type="protein sequence ID" value="SEA99861.1"/>
    <property type="molecule type" value="Genomic_DNA"/>
</dbReference>
<dbReference type="PROSITE" id="PS51257">
    <property type="entry name" value="PROKAR_LIPOPROTEIN"/>
    <property type="match status" value="1"/>
</dbReference>
<gene>
    <name evidence="9" type="ORF">SAMN05444145_11244</name>
</gene>
<comment type="subcellular location">
    <subcellularLocation>
        <location evidence="1">Cell outer membrane</location>
    </subcellularLocation>
</comment>
<dbReference type="SUPFAM" id="SSF48452">
    <property type="entry name" value="TPR-like"/>
    <property type="match status" value="1"/>
</dbReference>
<dbReference type="Proteomes" id="UP000183253">
    <property type="component" value="Unassembled WGS sequence"/>
</dbReference>
<feature type="domain" description="RagB/SusD" evidence="7">
    <location>
        <begin position="362"/>
        <end position="450"/>
    </location>
</feature>
<feature type="domain" description="SusD-like N-terminal" evidence="8">
    <location>
        <begin position="91"/>
        <end position="214"/>
    </location>
</feature>
<dbReference type="Pfam" id="PF07980">
    <property type="entry name" value="SusD_RagB"/>
    <property type="match status" value="1"/>
</dbReference>
<evidence type="ECO:0000256" key="5">
    <source>
        <dbReference type="ARBA" id="ARBA00023237"/>
    </source>
</evidence>
<organism evidence="9 10">
    <name type="scientific">Alistipes timonensis JC136</name>
    <dbReference type="NCBI Taxonomy" id="1033731"/>
    <lineage>
        <taxon>Bacteria</taxon>
        <taxon>Pseudomonadati</taxon>
        <taxon>Bacteroidota</taxon>
        <taxon>Bacteroidia</taxon>
        <taxon>Bacteroidales</taxon>
        <taxon>Rikenellaceae</taxon>
        <taxon>Alistipes</taxon>
    </lineage>
</organism>
<evidence type="ECO:0000256" key="6">
    <source>
        <dbReference type="SAM" id="SignalP"/>
    </source>
</evidence>
<evidence type="ECO:0000313" key="10">
    <source>
        <dbReference type="Proteomes" id="UP000183253"/>
    </source>
</evidence>
<dbReference type="InterPro" id="IPR012944">
    <property type="entry name" value="SusD_RagB_dom"/>
</dbReference>
<dbReference type="STRING" id="1033731.SAMN05444145_11244"/>
<sequence>MKTRKIYLALLLLAATMTTACEEWLKIEPEYEITDTDLYKNTAGYYKVINGLYRQMSDFSLYGKELSWGMTDVWARYYAIDPASDYKSYPQMYNLEYEAKEAASAASAVWSAGYKIIAQANDLIANTEKTGADFFTNEEVDRNTILGEAYAIRGMMHFDLLRLFGASMEVDADGRYIPYVETYPSTVNPPISNRDFMAKVIDDLEKARDLLKTLDVEVNPSYATSTAYRFFASTNPPQGKFYNNRGTRLNYYAVTVLLARACLWAQETGDALTYAQEIIDLVTAKTLIMLTTQTLSSIASSPKIFDELLFGFYNEKLVETYEPYANKDNPRQLAIDDKTFFTTPSNDRRSGFINTSTDFQTKYTVKVSTEKDKIIPNIRISEAYYIAAECLYKTDMQAAANNLMTVRKARGYSSPALSGSTTEEAFWEALTYEYRKEFIGEGQLIFFFKRTNRPITFSGGNFNHAGKLTLPIPDSESAI</sequence>
<keyword evidence="3 6" id="KW-0732">Signal</keyword>
<keyword evidence="10" id="KW-1185">Reference proteome</keyword>
<dbReference type="RefSeq" id="WP_231291027.1">
    <property type="nucleotide sequence ID" value="NZ_CAEG01000019.1"/>
</dbReference>
<comment type="similarity">
    <text evidence="2">Belongs to the SusD family.</text>
</comment>
<dbReference type="Gene3D" id="1.25.40.390">
    <property type="match status" value="2"/>
</dbReference>
<evidence type="ECO:0000259" key="7">
    <source>
        <dbReference type="Pfam" id="PF07980"/>
    </source>
</evidence>
<evidence type="ECO:0000256" key="1">
    <source>
        <dbReference type="ARBA" id="ARBA00004442"/>
    </source>
</evidence>
<protein>
    <submittedName>
        <fullName evidence="9">SusD family protein</fullName>
    </submittedName>
</protein>
<dbReference type="InterPro" id="IPR033985">
    <property type="entry name" value="SusD-like_N"/>
</dbReference>
<dbReference type="GO" id="GO:0009279">
    <property type="term" value="C:cell outer membrane"/>
    <property type="evidence" value="ECO:0007669"/>
    <property type="project" value="UniProtKB-SubCell"/>
</dbReference>
<evidence type="ECO:0000256" key="2">
    <source>
        <dbReference type="ARBA" id="ARBA00006275"/>
    </source>
</evidence>
<keyword evidence="4" id="KW-0472">Membrane</keyword>
<dbReference type="AlphaFoldDB" id="A0A1H4FRT1"/>
<feature type="signal peptide" evidence="6">
    <location>
        <begin position="1"/>
        <end position="20"/>
    </location>
</feature>
<evidence type="ECO:0000256" key="4">
    <source>
        <dbReference type="ARBA" id="ARBA00023136"/>
    </source>
</evidence>
<proteinExistence type="inferred from homology"/>
<dbReference type="Pfam" id="PF14322">
    <property type="entry name" value="SusD-like_3"/>
    <property type="match status" value="1"/>
</dbReference>
<dbReference type="InterPro" id="IPR011990">
    <property type="entry name" value="TPR-like_helical_dom_sf"/>
</dbReference>
<evidence type="ECO:0000259" key="8">
    <source>
        <dbReference type="Pfam" id="PF14322"/>
    </source>
</evidence>
<keyword evidence="5" id="KW-0998">Cell outer membrane</keyword>
<reference evidence="9 10" key="1">
    <citation type="submission" date="2016-10" db="EMBL/GenBank/DDBJ databases">
        <authorList>
            <person name="de Groot N.N."/>
        </authorList>
    </citation>
    <scope>NUCLEOTIDE SEQUENCE [LARGE SCALE GENOMIC DNA]</scope>
    <source>
        <strain evidence="9 10">DSM 25383</strain>
    </source>
</reference>
<name>A0A1H4FRT1_9BACT</name>